<sequence length="68" mass="7782">MCRRCLLVAMPCIDRRYEDFITSKSKVFKYVQRAKTLAAHYLLLFHTERRQSPAGTIGGAIADSCLPY</sequence>
<accession>A0A1I7Y7W5</accession>
<organism evidence="1 2">
    <name type="scientific">Steinernema glaseri</name>
    <dbReference type="NCBI Taxonomy" id="37863"/>
    <lineage>
        <taxon>Eukaryota</taxon>
        <taxon>Metazoa</taxon>
        <taxon>Ecdysozoa</taxon>
        <taxon>Nematoda</taxon>
        <taxon>Chromadorea</taxon>
        <taxon>Rhabditida</taxon>
        <taxon>Tylenchina</taxon>
        <taxon>Panagrolaimomorpha</taxon>
        <taxon>Strongyloidoidea</taxon>
        <taxon>Steinernematidae</taxon>
        <taxon>Steinernema</taxon>
    </lineage>
</organism>
<dbReference type="AlphaFoldDB" id="A0A1I7Y7W5"/>
<protein>
    <submittedName>
        <fullName evidence="2">Secreted protein</fullName>
    </submittedName>
</protein>
<reference evidence="2" key="1">
    <citation type="submission" date="2016-11" db="UniProtKB">
        <authorList>
            <consortium name="WormBaseParasite"/>
        </authorList>
    </citation>
    <scope>IDENTIFICATION</scope>
</reference>
<proteinExistence type="predicted"/>
<dbReference type="WBParaSite" id="L893_g13371.t1">
    <property type="protein sequence ID" value="L893_g13371.t1"/>
    <property type="gene ID" value="L893_g13371"/>
</dbReference>
<keyword evidence="1" id="KW-1185">Reference proteome</keyword>
<evidence type="ECO:0000313" key="1">
    <source>
        <dbReference type="Proteomes" id="UP000095287"/>
    </source>
</evidence>
<name>A0A1I7Y7W5_9BILA</name>
<evidence type="ECO:0000313" key="2">
    <source>
        <dbReference type="WBParaSite" id="L893_g13371.t1"/>
    </source>
</evidence>
<dbReference type="Proteomes" id="UP000095287">
    <property type="component" value="Unplaced"/>
</dbReference>